<organism evidence="6 7">
    <name type="scientific">Rhododendron simsii</name>
    <name type="common">Sims's rhododendron</name>
    <dbReference type="NCBI Taxonomy" id="118357"/>
    <lineage>
        <taxon>Eukaryota</taxon>
        <taxon>Viridiplantae</taxon>
        <taxon>Streptophyta</taxon>
        <taxon>Embryophyta</taxon>
        <taxon>Tracheophyta</taxon>
        <taxon>Spermatophyta</taxon>
        <taxon>Magnoliopsida</taxon>
        <taxon>eudicotyledons</taxon>
        <taxon>Gunneridae</taxon>
        <taxon>Pentapetalae</taxon>
        <taxon>asterids</taxon>
        <taxon>Ericales</taxon>
        <taxon>Ericaceae</taxon>
        <taxon>Ericoideae</taxon>
        <taxon>Rhodoreae</taxon>
        <taxon>Rhododendron</taxon>
    </lineage>
</organism>
<proteinExistence type="inferred from homology"/>
<feature type="signal peptide" evidence="4">
    <location>
        <begin position="1"/>
        <end position="27"/>
    </location>
</feature>
<dbReference type="InterPro" id="IPR006501">
    <property type="entry name" value="Pectinesterase_inhib_dom"/>
</dbReference>
<evidence type="ECO:0000256" key="4">
    <source>
        <dbReference type="SAM" id="SignalP"/>
    </source>
</evidence>
<evidence type="ECO:0000256" key="3">
    <source>
        <dbReference type="ARBA" id="ARBA00038471"/>
    </source>
</evidence>
<keyword evidence="7" id="KW-1185">Reference proteome</keyword>
<dbReference type="InterPro" id="IPR035513">
    <property type="entry name" value="Invertase/methylesterase_inhib"/>
</dbReference>
<evidence type="ECO:0000256" key="1">
    <source>
        <dbReference type="ARBA" id="ARBA00022729"/>
    </source>
</evidence>
<evidence type="ECO:0000256" key="2">
    <source>
        <dbReference type="ARBA" id="ARBA00023157"/>
    </source>
</evidence>
<dbReference type="PANTHER" id="PTHR35357:SF8">
    <property type="entry name" value="OS01G0111000 PROTEIN"/>
    <property type="match status" value="1"/>
</dbReference>
<comment type="caution">
    <text evidence="6">The sequence shown here is derived from an EMBL/GenBank/DDBJ whole genome shotgun (WGS) entry which is preliminary data.</text>
</comment>
<dbReference type="AlphaFoldDB" id="A0A834L7U8"/>
<feature type="domain" description="Pectinesterase inhibitor" evidence="5">
    <location>
        <begin position="25"/>
        <end position="170"/>
    </location>
</feature>
<dbReference type="PANTHER" id="PTHR35357">
    <property type="entry name" value="OS02G0537100 PROTEIN"/>
    <property type="match status" value="1"/>
</dbReference>
<dbReference type="Gene3D" id="1.20.140.40">
    <property type="entry name" value="Invertase/pectin methylesterase inhibitor family protein"/>
    <property type="match status" value="2"/>
</dbReference>
<gene>
    <name evidence="6" type="ORF">RHSIM_Rhsim13G0002900</name>
</gene>
<dbReference type="GO" id="GO:0004857">
    <property type="term" value="F:enzyme inhibitor activity"/>
    <property type="evidence" value="ECO:0007669"/>
    <property type="project" value="InterPro"/>
</dbReference>
<dbReference type="Proteomes" id="UP000626092">
    <property type="component" value="Unassembled WGS sequence"/>
</dbReference>
<dbReference type="OrthoDB" id="764172at2759"/>
<evidence type="ECO:0000313" key="6">
    <source>
        <dbReference type="EMBL" id="KAF7120793.1"/>
    </source>
</evidence>
<sequence length="374" mass="40090">MEIPITLLGRSLLFFSLLITLSYHSQADLIGDTCSKTEFPDLCISTLRSNPSSPAADVKGLVRIMFYATAVKATATLNQVNVLLKRTNDVVLIGGLENCASEYASALDEIFTANKNVGSDIFSVKGVSADLVAKTQDCEDTFTDGPDKRKSPLTVENDLLGDLAELVLDIVNIHLKVVLSFLISSGFLLKHIVTLPCKGMDISVTLTRMSFLFLSLLFTLSCHSQADLIGDTCKKTLYPDLCISTLRSNPSSVAADVKGLARIMFYATAVKATATLNQVNVLLKKTNDASLIGALENCASEYTSALDDIFKAIKNVGSDIFAVKGVAADLVTEAQDCEDTFTDGPDKRKSPLTVENDVLGDLAGLVIEIVDSLG</sequence>
<evidence type="ECO:0000259" key="5">
    <source>
        <dbReference type="SMART" id="SM00856"/>
    </source>
</evidence>
<reference evidence="6" key="1">
    <citation type="submission" date="2019-11" db="EMBL/GenBank/DDBJ databases">
        <authorList>
            <person name="Liu Y."/>
            <person name="Hou J."/>
            <person name="Li T.-Q."/>
            <person name="Guan C.-H."/>
            <person name="Wu X."/>
            <person name="Wu H.-Z."/>
            <person name="Ling F."/>
            <person name="Zhang R."/>
            <person name="Shi X.-G."/>
            <person name="Ren J.-P."/>
            <person name="Chen E.-F."/>
            <person name="Sun J.-M."/>
        </authorList>
    </citation>
    <scope>NUCLEOTIDE SEQUENCE</scope>
    <source>
        <strain evidence="6">Adult_tree_wgs_1</strain>
        <tissue evidence="6">Leaves</tissue>
    </source>
</reference>
<protein>
    <recommendedName>
        <fullName evidence="5">Pectinesterase inhibitor domain-containing protein</fullName>
    </recommendedName>
</protein>
<dbReference type="Pfam" id="PF04043">
    <property type="entry name" value="PMEI"/>
    <property type="match status" value="2"/>
</dbReference>
<dbReference type="SMART" id="SM00856">
    <property type="entry name" value="PMEI"/>
    <property type="match status" value="2"/>
</dbReference>
<accession>A0A834L7U8</accession>
<feature type="chain" id="PRO_5032809362" description="Pectinesterase inhibitor domain-containing protein" evidence="4">
    <location>
        <begin position="28"/>
        <end position="374"/>
    </location>
</feature>
<evidence type="ECO:0000313" key="7">
    <source>
        <dbReference type="Proteomes" id="UP000626092"/>
    </source>
</evidence>
<dbReference type="SUPFAM" id="SSF101148">
    <property type="entry name" value="Plant invertase/pectin methylesterase inhibitor"/>
    <property type="match status" value="2"/>
</dbReference>
<name>A0A834L7U8_RHOSS</name>
<comment type="similarity">
    <text evidence="3">Belongs to the PMEI family.</text>
</comment>
<dbReference type="NCBIfam" id="TIGR01614">
    <property type="entry name" value="PME_inhib"/>
    <property type="match status" value="2"/>
</dbReference>
<dbReference type="EMBL" id="WJXA01000013">
    <property type="protein sequence ID" value="KAF7120793.1"/>
    <property type="molecule type" value="Genomic_DNA"/>
</dbReference>
<feature type="domain" description="Pectinesterase inhibitor" evidence="5">
    <location>
        <begin position="224"/>
        <end position="369"/>
    </location>
</feature>
<keyword evidence="2" id="KW-1015">Disulfide bond</keyword>
<keyword evidence="1 4" id="KW-0732">Signal</keyword>